<feature type="transmembrane region" description="Helical" evidence="2">
    <location>
        <begin position="39"/>
        <end position="61"/>
    </location>
</feature>
<feature type="region of interest" description="Disordered" evidence="1">
    <location>
        <begin position="1"/>
        <end position="25"/>
    </location>
</feature>
<reference evidence="3" key="1">
    <citation type="submission" date="2006-03" db="EMBL/GenBank/DDBJ databases">
        <title>Complete sequence of Rhodopseudomonas palustris BisB18.</title>
        <authorList>
            <consortium name="US DOE Joint Genome Institute"/>
            <person name="Copeland A."/>
            <person name="Lucas S."/>
            <person name="Lapidus A."/>
            <person name="Barry K."/>
            <person name="Detter J.C."/>
            <person name="Glavina del Rio T."/>
            <person name="Hammon N."/>
            <person name="Israni S."/>
            <person name="Dalin E."/>
            <person name="Tice H."/>
            <person name="Pitluck S."/>
            <person name="Chain P."/>
            <person name="Malfatti S."/>
            <person name="Shin M."/>
            <person name="Vergez L."/>
            <person name="Schmutz J."/>
            <person name="Larimer F."/>
            <person name="Land M."/>
            <person name="Hauser L."/>
            <person name="Pelletier D.A."/>
            <person name="Kyrpides N."/>
            <person name="Anderson I."/>
            <person name="Oda Y."/>
            <person name="Harwood C.S."/>
            <person name="Richardson P."/>
        </authorList>
    </citation>
    <scope>NUCLEOTIDE SEQUENCE [LARGE SCALE GENOMIC DNA]</scope>
    <source>
        <strain evidence="3">BisB18</strain>
    </source>
</reference>
<dbReference type="HOGENOM" id="CLU_2748734_0_0_5"/>
<name>Q20WY7_RHOPB</name>
<keyword evidence="2" id="KW-0472">Membrane</keyword>
<organism evidence="3">
    <name type="scientific">Rhodopseudomonas palustris (strain BisB18)</name>
    <dbReference type="NCBI Taxonomy" id="316056"/>
    <lineage>
        <taxon>Bacteria</taxon>
        <taxon>Pseudomonadati</taxon>
        <taxon>Pseudomonadota</taxon>
        <taxon>Alphaproteobacteria</taxon>
        <taxon>Hyphomicrobiales</taxon>
        <taxon>Nitrobacteraceae</taxon>
        <taxon>Rhodopseudomonas</taxon>
    </lineage>
</organism>
<keyword evidence="2" id="KW-0812">Transmembrane</keyword>
<dbReference type="KEGG" id="rpc:RPC_4827"/>
<gene>
    <name evidence="3" type="ordered locus">RPC_4827</name>
</gene>
<accession>Q20WY7</accession>
<feature type="compositionally biased region" description="Basic and acidic residues" evidence="1">
    <location>
        <begin position="1"/>
        <end position="16"/>
    </location>
</feature>
<dbReference type="AlphaFoldDB" id="Q20WY7"/>
<evidence type="ECO:0000256" key="2">
    <source>
        <dbReference type="SAM" id="Phobius"/>
    </source>
</evidence>
<keyword evidence="2" id="KW-1133">Transmembrane helix</keyword>
<evidence type="ECO:0000256" key="1">
    <source>
        <dbReference type="SAM" id="MobiDB-lite"/>
    </source>
</evidence>
<dbReference type="OrthoDB" id="8266230at2"/>
<proteinExistence type="predicted"/>
<dbReference type="EMBL" id="CP000301">
    <property type="protein sequence ID" value="ABD90349.1"/>
    <property type="molecule type" value="Genomic_DNA"/>
</dbReference>
<evidence type="ECO:0000313" key="3">
    <source>
        <dbReference type="EMBL" id="ABD90349.1"/>
    </source>
</evidence>
<dbReference type="RefSeq" id="WP_011475225.1">
    <property type="nucleotide sequence ID" value="NC_007925.1"/>
</dbReference>
<sequence length="62" mass="6819">MTPPQPHDHLHLDTGGHHHAAIMPHPSQSPPWSILRMTVVSRLGIALAVSALLWAFVLLAMR</sequence>
<protein>
    <submittedName>
        <fullName evidence="3">Uncharacterized protein</fullName>
    </submittedName>
</protein>
<dbReference type="STRING" id="316056.RPC_4827"/>